<dbReference type="EMBL" id="KZ270494">
    <property type="protein sequence ID" value="OZC05726.1"/>
    <property type="molecule type" value="Genomic_DNA"/>
</dbReference>
<dbReference type="SUPFAM" id="SSF57850">
    <property type="entry name" value="RING/U-box"/>
    <property type="match status" value="1"/>
</dbReference>
<keyword evidence="12" id="KW-1185">Reference proteome</keyword>
<keyword evidence="3" id="KW-0479">Metal-binding</keyword>
<feature type="region of interest" description="Disordered" evidence="9">
    <location>
        <begin position="53"/>
        <end position="78"/>
    </location>
</feature>
<keyword evidence="6" id="KW-1133">Transmembrane helix</keyword>
<evidence type="ECO:0000259" key="10">
    <source>
        <dbReference type="PROSITE" id="PS50089"/>
    </source>
</evidence>
<gene>
    <name evidence="11" type="ORF">X798_07298</name>
</gene>
<dbReference type="PANTHER" id="PTHR47168:SF1">
    <property type="entry name" value="OS02G0798600 PROTEIN"/>
    <property type="match status" value="1"/>
</dbReference>
<dbReference type="Proteomes" id="UP000242913">
    <property type="component" value="Unassembled WGS sequence"/>
</dbReference>
<evidence type="ECO:0000256" key="8">
    <source>
        <dbReference type="PROSITE-ProRule" id="PRU00175"/>
    </source>
</evidence>
<keyword evidence="5" id="KW-0862">Zinc</keyword>
<evidence type="ECO:0000313" key="12">
    <source>
        <dbReference type="Proteomes" id="UP000242913"/>
    </source>
</evidence>
<evidence type="ECO:0000256" key="1">
    <source>
        <dbReference type="ARBA" id="ARBA00004167"/>
    </source>
</evidence>
<feature type="region of interest" description="Disordered" evidence="9">
    <location>
        <begin position="91"/>
        <end position="112"/>
    </location>
</feature>
<dbReference type="PANTHER" id="PTHR47168">
    <property type="entry name" value="RING ZINC FINGER DOMAIN SUPERFAMILY PROTEIN-RELATED"/>
    <property type="match status" value="1"/>
</dbReference>
<dbReference type="CDD" id="cd16665">
    <property type="entry name" value="RING-H2_RNF13-like"/>
    <property type="match status" value="1"/>
</dbReference>
<dbReference type="GO" id="GO:0016020">
    <property type="term" value="C:membrane"/>
    <property type="evidence" value="ECO:0007669"/>
    <property type="project" value="UniProtKB-SubCell"/>
</dbReference>
<dbReference type="InterPro" id="IPR051653">
    <property type="entry name" value="E3_ligase_sorting_rcpt"/>
</dbReference>
<accession>A0A238BLF9</accession>
<evidence type="ECO:0000256" key="3">
    <source>
        <dbReference type="ARBA" id="ARBA00022723"/>
    </source>
</evidence>
<dbReference type="InterPro" id="IPR001841">
    <property type="entry name" value="Znf_RING"/>
</dbReference>
<feature type="compositionally biased region" description="Polar residues" evidence="9">
    <location>
        <begin position="298"/>
        <end position="310"/>
    </location>
</feature>
<evidence type="ECO:0000313" key="11">
    <source>
        <dbReference type="EMBL" id="OZC05726.1"/>
    </source>
</evidence>
<organism evidence="11 12">
    <name type="scientific">Onchocerca flexuosa</name>
    <dbReference type="NCBI Taxonomy" id="387005"/>
    <lineage>
        <taxon>Eukaryota</taxon>
        <taxon>Metazoa</taxon>
        <taxon>Ecdysozoa</taxon>
        <taxon>Nematoda</taxon>
        <taxon>Chromadorea</taxon>
        <taxon>Rhabditida</taxon>
        <taxon>Spirurina</taxon>
        <taxon>Spiruromorpha</taxon>
        <taxon>Filarioidea</taxon>
        <taxon>Onchocercidae</taxon>
        <taxon>Onchocerca</taxon>
    </lineage>
</organism>
<dbReference type="OrthoDB" id="8062037at2759"/>
<protein>
    <recommendedName>
        <fullName evidence="10">RING-type domain-containing protein</fullName>
    </recommendedName>
</protein>
<feature type="domain" description="RING-type" evidence="10">
    <location>
        <begin position="6"/>
        <end position="48"/>
    </location>
</feature>
<feature type="non-terminal residue" evidence="11">
    <location>
        <position position="1"/>
    </location>
</feature>
<keyword evidence="7" id="KW-0472">Membrane</keyword>
<dbReference type="SMART" id="SM00184">
    <property type="entry name" value="RING"/>
    <property type="match status" value="1"/>
</dbReference>
<dbReference type="Pfam" id="PF13639">
    <property type="entry name" value="zf-RING_2"/>
    <property type="match status" value="1"/>
</dbReference>
<evidence type="ECO:0000256" key="5">
    <source>
        <dbReference type="ARBA" id="ARBA00022833"/>
    </source>
</evidence>
<evidence type="ECO:0000256" key="6">
    <source>
        <dbReference type="ARBA" id="ARBA00022989"/>
    </source>
</evidence>
<dbReference type="GO" id="GO:0008270">
    <property type="term" value="F:zinc ion binding"/>
    <property type="evidence" value="ECO:0007669"/>
    <property type="project" value="UniProtKB-KW"/>
</dbReference>
<evidence type="ECO:0000256" key="4">
    <source>
        <dbReference type="ARBA" id="ARBA00022771"/>
    </source>
</evidence>
<proteinExistence type="predicted"/>
<dbReference type="AlphaFoldDB" id="A0A238BLF9"/>
<dbReference type="Gene3D" id="3.30.40.10">
    <property type="entry name" value="Zinc/RING finger domain, C3HC4 (zinc finger)"/>
    <property type="match status" value="1"/>
</dbReference>
<evidence type="ECO:0000256" key="9">
    <source>
        <dbReference type="SAM" id="MobiDB-lite"/>
    </source>
</evidence>
<name>A0A238BLF9_9BILA</name>
<feature type="region of interest" description="Disordered" evidence="9">
    <location>
        <begin position="291"/>
        <end position="310"/>
    </location>
</feature>
<keyword evidence="2" id="KW-0812">Transmembrane</keyword>
<dbReference type="InterPro" id="IPR013083">
    <property type="entry name" value="Znf_RING/FYVE/PHD"/>
</dbReference>
<dbReference type="PROSITE" id="PS50089">
    <property type="entry name" value="ZF_RING_2"/>
    <property type="match status" value="1"/>
</dbReference>
<evidence type="ECO:0000256" key="7">
    <source>
        <dbReference type="ARBA" id="ARBA00023136"/>
    </source>
</evidence>
<evidence type="ECO:0000256" key="2">
    <source>
        <dbReference type="ARBA" id="ARBA00022692"/>
    </source>
</evidence>
<comment type="subcellular location">
    <subcellularLocation>
        <location evidence="1">Membrane</location>
        <topology evidence="1">Single-pass membrane protein</topology>
    </subcellularLocation>
</comment>
<keyword evidence="4 8" id="KW-0863">Zinc-finger</keyword>
<sequence>DAEESCAICIDDFVDGEKLRVLPCNHAYHCKCIDPWLTKIRKVCPICKRKVLSSGESDSSDSENEGRDSTSASGSTTVYRENAPLLRNAEAFASGSPSASNQRVEGRRNIHDGQRPPLRVIITSPAGTSLPAPGTGYLIATDGETRETSSTSTISSRFEAVSETLRRTLRPYYQQIVNRSRRVPWRNAPREPECAPAPNTQRPFVVDNNAFDQSSEALNIAQSSSVADRRDLEAVGVFPSEGIAVTERSHPVTAASSGTTGFESGSVPEVELPIDNQQNTTITEKICSNESARHGTSPMPTNLISTVNSSSDGLNIDEQAFVSEFETTSNVQQAHD</sequence>
<reference evidence="11 12" key="1">
    <citation type="submission" date="2015-12" db="EMBL/GenBank/DDBJ databases">
        <title>Draft genome of the nematode, Onchocerca flexuosa.</title>
        <authorList>
            <person name="Mitreva M."/>
        </authorList>
    </citation>
    <scope>NUCLEOTIDE SEQUENCE [LARGE SCALE GENOMIC DNA]</scope>
    <source>
        <strain evidence="11">Red Deer</strain>
    </source>
</reference>